<evidence type="ECO:0000313" key="4">
    <source>
        <dbReference type="EMBL" id="OIJ25468.1"/>
    </source>
</evidence>
<keyword evidence="1" id="KW-0808">Transferase</keyword>
<organism evidence="4 5">
    <name type="scientific">Nocardioides luteus</name>
    <dbReference type="NCBI Taxonomy" id="1844"/>
    <lineage>
        <taxon>Bacteria</taxon>
        <taxon>Bacillati</taxon>
        <taxon>Actinomycetota</taxon>
        <taxon>Actinomycetes</taxon>
        <taxon>Propionibacteriales</taxon>
        <taxon>Nocardioidaceae</taxon>
        <taxon>Nocardioides</taxon>
    </lineage>
</organism>
<feature type="domain" description="N-acetyltransferase" evidence="3">
    <location>
        <begin position="107"/>
        <end position="235"/>
    </location>
</feature>
<accession>A0A1J4N1P5</accession>
<dbReference type="EMBL" id="JZDQ02000025">
    <property type="protein sequence ID" value="OIJ25468.1"/>
    <property type="molecule type" value="Genomic_DNA"/>
</dbReference>
<dbReference type="Gene3D" id="3.40.630.30">
    <property type="match status" value="1"/>
</dbReference>
<dbReference type="InterPro" id="IPR050680">
    <property type="entry name" value="YpeA/RimI_acetyltransf"/>
</dbReference>
<sequence>MSVSQPDLLLDDVLDNPVWHSLTGAHASLAEGTGLGRRYRPDVSPFAAVSDPSSAQAWRDLAAVVGPGGTSLITGAGGVCGEGWELVGGGEGVQLVETARVAAAPDPEAVVLGAADVPEMLDLVARTEPGPFEKSTYTMGTYLGLRDEGQLVAMAGQRMRPGGWIEISAVCTAPEARGRGLASRLVRAVTADIHARGSRALMHASVANTGAISVYLGLGFEERRRTTFELFRAPL</sequence>
<evidence type="ECO:0000259" key="3">
    <source>
        <dbReference type="PROSITE" id="PS51186"/>
    </source>
</evidence>
<dbReference type="AlphaFoldDB" id="A0A1J4N1P5"/>
<evidence type="ECO:0000313" key="5">
    <source>
        <dbReference type="Proteomes" id="UP000033772"/>
    </source>
</evidence>
<gene>
    <name evidence="4" type="ORF">UG56_017885</name>
</gene>
<dbReference type="PANTHER" id="PTHR43420">
    <property type="entry name" value="ACETYLTRANSFERASE"/>
    <property type="match status" value="1"/>
</dbReference>
<evidence type="ECO:0000256" key="2">
    <source>
        <dbReference type="ARBA" id="ARBA00023315"/>
    </source>
</evidence>
<comment type="caution">
    <text evidence="4">The sequence shown here is derived from an EMBL/GenBank/DDBJ whole genome shotgun (WGS) entry which is preliminary data.</text>
</comment>
<keyword evidence="2" id="KW-0012">Acyltransferase</keyword>
<protein>
    <submittedName>
        <fullName evidence="4">GNAT family N-acetyltransferase</fullName>
    </submittedName>
</protein>
<proteinExistence type="predicted"/>
<name>A0A1J4N1P5_9ACTN</name>
<dbReference type="InterPro" id="IPR000182">
    <property type="entry name" value="GNAT_dom"/>
</dbReference>
<reference evidence="4" key="1">
    <citation type="submission" date="2016-10" db="EMBL/GenBank/DDBJ databases">
        <title>Draft Genome Sequence of Nocardioides luteus Strain BAFB, an Alkane-Degrading Bacterium Isolated from JP-7 Polluted Soil.</title>
        <authorList>
            <person name="Brown L."/>
            <person name="Ruiz O.N."/>
            <person name="Gunasekera T."/>
        </authorList>
    </citation>
    <scope>NUCLEOTIDE SEQUENCE [LARGE SCALE GENOMIC DNA]</scope>
    <source>
        <strain evidence="4">BAFB</strain>
    </source>
</reference>
<dbReference type="GO" id="GO:0016747">
    <property type="term" value="F:acyltransferase activity, transferring groups other than amino-acyl groups"/>
    <property type="evidence" value="ECO:0007669"/>
    <property type="project" value="InterPro"/>
</dbReference>
<dbReference type="InterPro" id="IPR013653">
    <property type="entry name" value="GCN5-like_dom"/>
</dbReference>
<dbReference type="RefSeq" id="WP_071327175.1">
    <property type="nucleotide sequence ID" value="NZ_JZDQ02000025.1"/>
</dbReference>
<dbReference type="Pfam" id="PF08445">
    <property type="entry name" value="FR47"/>
    <property type="match status" value="1"/>
</dbReference>
<dbReference type="SUPFAM" id="SSF55729">
    <property type="entry name" value="Acyl-CoA N-acyltransferases (Nat)"/>
    <property type="match status" value="1"/>
</dbReference>
<evidence type="ECO:0000256" key="1">
    <source>
        <dbReference type="ARBA" id="ARBA00022679"/>
    </source>
</evidence>
<dbReference type="InterPro" id="IPR016181">
    <property type="entry name" value="Acyl_CoA_acyltransferase"/>
</dbReference>
<dbReference type="Proteomes" id="UP000033772">
    <property type="component" value="Unassembled WGS sequence"/>
</dbReference>
<dbReference type="PROSITE" id="PS51186">
    <property type="entry name" value="GNAT"/>
    <property type="match status" value="1"/>
</dbReference>
<keyword evidence="5" id="KW-1185">Reference proteome</keyword>
<dbReference type="OrthoDB" id="9797456at2"/>
<dbReference type="STRING" id="1844.UG56_017885"/>
<dbReference type="CDD" id="cd04301">
    <property type="entry name" value="NAT_SF"/>
    <property type="match status" value="1"/>
</dbReference>
<dbReference type="PANTHER" id="PTHR43420:SF3">
    <property type="entry name" value="N-ACETYLTRANSFERASE DOMAIN-CONTAINING PROTEIN"/>
    <property type="match status" value="1"/>
</dbReference>